<protein>
    <submittedName>
        <fullName evidence="1">Uncharacterized protein</fullName>
    </submittedName>
</protein>
<evidence type="ECO:0000313" key="1">
    <source>
        <dbReference type="EMBL" id="RAR01002.1"/>
    </source>
</evidence>
<name>A0A364MRL1_STELY</name>
<accession>A0A364MRL1</accession>
<sequence>MSFHVICTFATHSTFSLGESAEAVPALAEDKEKLRKAAAKANLTEDKVQSFTQKLQPFLVMTKAATLKKQPTDPERSRLIDAWWKEDTIVDIMGFYSEMADIGCCNGLKYAMLRKKHTLVSYPYYAKSTDVGDQTQFKHVDLNLSKAMGDGLGVEMIKGSVSLTDEDEDSCSVMLLGFHKHVEEYLKWRKRTGRANATGYIEGWKDREDWTEDIQNQPASSVDSSDRRHPFTVARLDGLWPASPL</sequence>
<dbReference type="AlphaFoldDB" id="A0A364MRL1"/>
<keyword evidence="2" id="KW-1185">Reference proteome</keyword>
<dbReference type="Proteomes" id="UP000249619">
    <property type="component" value="Unassembled WGS sequence"/>
</dbReference>
<dbReference type="EMBL" id="QGDH01000306">
    <property type="protein sequence ID" value="RAR01002.1"/>
    <property type="molecule type" value="Genomic_DNA"/>
</dbReference>
<dbReference type="STRING" id="183478.A0A364MRL1"/>
<gene>
    <name evidence="1" type="ORF">DDE83_009009</name>
</gene>
<comment type="caution">
    <text evidence="1">The sequence shown here is derived from an EMBL/GenBank/DDBJ whole genome shotgun (WGS) entry which is preliminary data.</text>
</comment>
<organism evidence="1 2">
    <name type="scientific">Stemphylium lycopersici</name>
    <name type="common">Tomato gray leaf spot disease fungus</name>
    <name type="synonym">Thyrospora lycopersici</name>
    <dbReference type="NCBI Taxonomy" id="183478"/>
    <lineage>
        <taxon>Eukaryota</taxon>
        <taxon>Fungi</taxon>
        <taxon>Dikarya</taxon>
        <taxon>Ascomycota</taxon>
        <taxon>Pezizomycotina</taxon>
        <taxon>Dothideomycetes</taxon>
        <taxon>Pleosporomycetidae</taxon>
        <taxon>Pleosporales</taxon>
        <taxon>Pleosporineae</taxon>
        <taxon>Pleosporaceae</taxon>
        <taxon>Stemphylium</taxon>
    </lineage>
</organism>
<reference evidence="2" key="1">
    <citation type="submission" date="2018-05" db="EMBL/GenBank/DDBJ databases">
        <title>Draft genome sequence of Stemphylium lycopersici strain CIDEFI 213.</title>
        <authorList>
            <person name="Medina R."/>
            <person name="Franco M.E.E."/>
            <person name="Lucentini C.G."/>
            <person name="Saparrat M.C.N."/>
            <person name="Balatti P.A."/>
        </authorList>
    </citation>
    <scope>NUCLEOTIDE SEQUENCE [LARGE SCALE GENOMIC DNA]</scope>
    <source>
        <strain evidence="2">CIDEFI 213</strain>
    </source>
</reference>
<proteinExistence type="predicted"/>
<evidence type="ECO:0000313" key="2">
    <source>
        <dbReference type="Proteomes" id="UP000249619"/>
    </source>
</evidence>